<dbReference type="InterPro" id="IPR038021">
    <property type="entry name" value="Putative_hydro-lyase"/>
</dbReference>
<dbReference type="PANTHER" id="PTHR32022">
    <property type="entry name" value="D-GLUTAMATE CYCLASE, MITOCHONDRIAL"/>
    <property type="match status" value="1"/>
</dbReference>
<evidence type="ECO:0008006" key="5">
    <source>
        <dbReference type="Google" id="ProtNLM"/>
    </source>
</evidence>
<accession>A0A4Z2BX23</accession>
<comment type="similarity">
    <text evidence="1">Belongs to the D-glutamate cyclase family.</text>
</comment>
<feature type="non-terminal residue" evidence="3">
    <location>
        <position position="1"/>
    </location>
</feature>
<dbReference type="Gene3D" id="3.30.2040.10">
    <property type="entry name" value="PSTPO5379-like domain"/>
    <property type="match status" value="1"/>
</dbReference>
<dbReference type="PANTHER" id="PTHR32022:SF10">
    <property type="entry name" value="D-GLUTAMATE CYCLASE, MITOCHONDRIAL"/>
    <property type="match status" value="1"/>
</dbReference>
<dbReference type="GO" id="GO:0047820">
    <property type="term" value="F:D-glutamate cyclase activity"/>
    <property type="evidence" value="ECO:0007669"/>
    <property type="project" value="TreeGrafter"/>
</dbReference>
<sequence>MEQSDNLKSLTPAELRLLIRSEDPRIRNTTGLANGYQQANVIILPDKLADDFEEFCQKNPVPLPLLYRSKSGQSSCPPLAKCVDIRTDISQYNVYENGKLVKTISNLQSYSSDIRSQTEQNYWSSMVSFYLGCSFGFEGSLKEAGIPVRNVEQGTNVSMYKTSLFCVGAGVFRCPLVVTMRPIPSALLDAAVNVTHLNPLAHGAPVHIGDPAFLGIQDLSKPDYGECVDLQTGDVTVFWACGVTAIEAILSSKPSLAFSHSPGCMFLSDIQEPSINPPSESTNLTTSEFIPRCFLISHNPLLYSLASQRAVNKIRKMEKIIGEDP</sequence>
<keyword evidence="4" id="KW-1185">Reference proteome</keyword>
<proteinExistence type="inferred from homology"/>
<protein>
    <recommendedName>
        <fullName evidence="5">DUF1445 domain-containing protein</fullName>
    </recommendedName>
</protein>
<dbReference type="FunFam" id="3.40.1640.10:FF:000001">
    <property type="entry name" value="D-glutamate cyclase, mitochondrial"/>
    <property type="match status" value="1"/>
</dbReference>
<reference evidence="3 4" key="1">
    <citation type="submission" date="2019-04" db="EMBL/GenBank/DDBJ databases">
        <title>The sequence and de novo assembly of Takifugu bimaculatus genome using PacBio and Hi-C technologies.</title>
        <authorList>
            <person name="Xu P."/>
            <person name="Liu B."/>
            <person name="Zhou Z."/>
        </authorList>
    </citation>
    <scope>NUCLEOTIDE SEQUENCE [LARGE SCALE GENOMIC DNA]</scope>
    <source>
        <strain evidence="3">TB-2018</strain>
        <tissue evidence="3">Muscle</tissue>
    </source>
</reference>
<dbReference type="EMBL" id="SWLE01000010">
    <property type="protein sequence ID" value="TNM95940.1"/>
    <property type="molecule type" value="Genomic_DNA"/>
</dbReference>
<keyword evidence="2" id="KW-0456">Lyase</keyword>
<evidence type="ECO:0000313" key="3">
    <source>
        <dbReference type="EMBL" id="TNM95940.1"/>
    </source>
</evidence>
<dbReference type="Pfam" id="PF07286">
    <property type="entry name" value="D-Glu_cyclase"/>
    <property type="match status" value="1"/>
</dbReference>
<dbReference type="InterPro" id="IPR009906">
    <property type="entry name" value="D-Glu_cyclase"/>
</dbReference>
<comment type="caution">
    <text evidence="3">The sequence shown here is derived from an EMBL/GenBank/DDBJ whole genome shotgun (WGS) entry which is preliminary data.</text>
</comment>
<organism evidence="3 4">
    <name type="scientific">Takifugu bimaculatus</name>
    <dbReference type="NCBI Taxonomy" id="433685"/>
    <lineage>
        <taxon>Eukaryota</taxon>
        <taxon>Metazoa</taxon>
        <taxon>Chordata</taxon>
        <taxon>Craniata</taxon>
        <taxon>Vertebrata</taxon>
        <taxon>Euteleostomi</taxon>
        <taxon>Actinopterygii</taxon>
        <taxon>Neopterygii</taxon>
        <taxon>Teleostei</taxon>
        <taxon>Neoteleostei</taxon>
        <taxon>Acanthomorphata</taxon>
        <taxon>Eupercaria</taxon>
        <taxon>Tetraodontiformes</taxon>
        <taxon>Tetradontoidea</taxon>
        <taxon>Tetraodontidae</taxon>
        <taxon>Takifugu</taxon>
    </lineage>
</organism>
<evidence type="ECO:0000256" key="1">
    <source>
        <dbReference type="ARBA" id="ARBA00007896"/>
    </source>
</evidence>
<evidence type="ECO:0000313" key="4">
    <source>
        <dbReference type="Proteomes" id="UP000516260"/>
    </source>
</evidence>
<dbReference type="SUPFAM" id="SSF160920">
    <property type="entry name" value="PSTPO5379-like"/>
    <property type="match status" value="1"/>
</dbReference>
<dbReference type="AlphaFoldDB" id="A0A4Z2BX23"/>
<name>A0A4Z2BX23_9TELE</name>
<dbReference type="FunFam" id="3.30.2040.10:FF:000001">
    <property type="entry name" value="D-glutamate cyclase, mitochondrial"/>
    <property type="match status" value="1"/>
</dbReference>
<gene>
    <name evidence="3" type="ORF">fugu_017023</name>
</gene>
<evidence type="ECO:0000256" key="2">
    <source>
        <dbReference type="ARBA" id="ARBA00023239"/>
    </source>
</evidence>
<dbReference type="GO" id="GO:0006536">
    <property type="term" value="P:glutamate metabolic process"/>
    <property type="evidence" value="ECO:0007669"/>
    <property type="project" value="TreeGrafter"/>
</dbReference>
<dbReference type="Gene3D" id="3.40.1640.10">
    <property type="entry name" value="PSTPO5379-like"/>
    <property type="match status" value="1"/>
</dbReference>
<dbReference type="Proteomes" id="UP000516260">
    <property type="component" value="Chromosome 18"/>
</dbReference>